<dbReference type="EMBL" id="JBHRTN010000029">
    <property type="protein sequence ID" value="MFC3127555.1"/>
    <property type="molecule type" value="Genomic_DNA"/>
</dbReference>
<reference evidence="6" key="1">
    <citation type="journal article" date="2019" name="Int. J. Syst. Evol. Microbiol.">
        <title>The Global Catalogue of Microorganisms (GCM) 10K type strain sequencing project: providing services to taxonomists for standard genome sequencing and annotation.</title>
        <authorList>
            <consortium name="The Broad Institute Genomics Platform"/>
            <consortium name="The Broad Institute Genome Sequencing Center for Infectious Disease"/>
            <person name="Wu L."/>
            <person name="Ma J."/>
        </authorList>
    </citation>
    <scope>NUCLEOTIDE SEQUENCE [LARGE SCALE GENOMIC DNA]</scope>
    <source>
        <strain evidence="6">KCTC 52094</strain>
    </source>
</reference>
<dbReference type="Gene3D" id="1.10.10.2830">
    <property type="match status" value="1"/>
</dbReference>
<dbReference type="NCBIfam" id="TIGR00180">
    <property type="entry name" value="parB_part"/>
    <property type="match status" value="1"/>
</dbReference>
<evidence type="ECO:0000313" key="5">
    <source>
        <dbReference type="EMBL" id="MFC3127555.1"/>
    </source>
</evidence>
<dbReference type="SMART" id="SM00470">
    <property type="entry name" value="ParB"/>
    <property type="match status" value="1"/>
</dbReference>
<dbReference type="SUPFAM" id="SSF109709">
    <property type="entry name" value="KorB DNA-binding domain-like"/>
    <property type="match status" value="1"/>
</dbReference>
<evidence type="ECO:0000259" key="4">
    <source>
        <dbReference type="SMART" id="SM00470"/>
    </source>
</evidence>
<comment type="similarity">
    <text evidence="1">Belongs to the ParB family.</text>
</comment>
<dbReference type="SUPFAM" id="SSF110849">
    <property type="entry name" value="ParB/Sulfiredoxin"/>
    <property type="match status" value="1"/>
</dbReference>
<comment type="caution">
    <text evidence="5">The sequence shown here is derived from an EMBL/GenBank/DDBJ whole genome shotgun (WGS) entry which is preliminary data.</text>
</comment>
<dbReference type="Pfam" id="PF02195">
    <property type="entry name" value="ParB_N"/>
    <property type="match status" value="1"/>
</dbReference>
<feature type="domain" description="ParB-like N-terminal" evidence="4">
    <location>
        <begin position="89"/>
        <end position="180"/>
    </location>
</feature>
<dbReference type="PANTHER" id="PTHR33375:SF1">
    <property type="entry name" value="CHROMOSOME-PARTITIONING PROTEIN PARB-RELATED"/>
    <property type="match status" value="1"/>
</dbReference>
<dbReference type="Proteomes" id="UP001595593">
    <property type="component" value="Unassembled WGS sequence"/>
</dbReference>
<dbReference type="InterPro" id="IPR050336">
    <property type="entry name" value="Chromosome_partition/occlusion"/>
</dbReference>
<name>A0ABV7G8K0_9PROT</name>
<protein>
    <submittedName>
        <fullName evidence="5">ParB/RepB/Spo0J family partition protein</fullName>
    </submittedName>
</protein>
<dbReference type="InterPro" id="IPR041468">
    <property type="entry name" value="HTH_ParB/Spo0J"/>
</dbReference>
<dbReference type="InterPro" id="IPR003115">
    <property type="entry name" value="ParB_N"/>
</dbReference>
<evidence type="ECO:0000256" key="3">
    <source>
        <dbReference type="SAM" id="MobiDB-lite"/>
    </source>
</evidence>
<dbReference type="RefSeq" id="WP_379599665.1">
    <property type="nucleotide sequence ID" value="NZ_JBHRTN010000029.1"/>
</dbReference>
<dbReference type="Gene3D" id="3.90.1530.30">
    <property type="match status" value="1"/>
</dbReference>
<keyword evidence="6" id="KW-1185">Reference proteome</keyword>
<dbReference type="InterPro" id="IPR036086">
    <property type="entry name" value="ParB/Sulfiredoxin_sf"/>
</dbReference>
<evidence type="ECO:0000313" key="6">
    <source>
        <dbReference type="Proteomes" id="UP001595593"/>
    </source>
</evidence>
<dbReference type="PANTHER" id="PTHR33375">
    <property type="entry name" value="CHROMOSOME-PARTITIONING PROTEIN PARB-RELATED"/>
    <property type="match status" value="1"/>
</dbReference>
<dbReference type="CDD" id="cd16405">
    <property type="entry name" value="RepB_like_N"/>
    <property type="match status" value="1"/>
</dbReference>
<accession>A0ABV7G8K0</accession>
<keyword evidence="2" id="KW-0159">Chromosome partition</keyword>
<dbReference type="Pfam" id="PF17762">
    <property type="entry name" value="HTH_ParB"/>
    <property type="match status" value="1"/>
</dbReference>
<proteinExistence type="inferred from homology"/>
<organism evidence="5 6">
    <name type="scientific">Teichococcus globiformis</name>
    <dbReference type="NCBI Taxonomy" id="2307229"/>
    <lineage>
        <taxon>Bacteria</taxon>
        <taxon>Pseudomonadati</taxon>
        <taxon>Pseudomonadota</taxon>
        <taxon>Alphaproteobacteria</taxon>
        <taxon>Acetobacterales</taxon>
        <taxon>Roseomonadaceae</taxon>
        <taxon>Roseomonas</taxon>
    </lineage>
</organism>
<evidence type="ECO:0000256" key="2">
    <source>
        <dbReference type="ARBA" id="ARBA00022829"/>
    </source>
</evidence>
<evidence type="ECO:0000256" key="1">
    <source>
        <dbReference type="ARBA" id="ARBA00006295"/>
    </source>
</evidence>
<gene>
    <name evidence="5" type="ORF">ACFOD4_21030</name>
</gene>
<dbReference type="InterPro" id="IPR037972">
    <property type="entry name" value="RepB_N"/>
</dbReference>
<sequence length="361" mass="39969">MKSVRSRFDHLAQAVRQQAETATREANGAGTQHRPSVALSKATEGLRERMERLEAELAEAGAARAQQRTEIERLRAKISGAGAEADEFLFLDAGMVDDTLPRDRLPGAFDGPEFQALLDDIRANGQNDAVTVRARADGRFEIAAGRRRLEACRRLGIEVLARRRDLDDAAMLRIQFSENERREDISALERARWFAEVQARLQLQGQELARQFGLDPSTFSLYLRLARFPSQITQRLRMPGRLAMLRARRVMEAVEADAAVLPRIVAALDAQLAAARGDVKAIDPDDQISLLMRTAEGRGGGLGKAAQPERRHIVHQGQRIGTLTRNGGQWVFRFATALPDALVQEVADKLPSLMPGKEGEV</sequence>
<feature type="region of interest" description="Disordered" evidence="3">
    <location>
        <begin position="16"/>
        <end position="37"/>
    </location>
</feature>
<dbReference type="InterPro" id="IPR004437">
    <property type="entry name" value="ParB/RepB/Spo0J"/>
</dbReference>